<evidence type="ECO:0000313" key="1">
    <source>
        <dbReference type="EMBL" id="CAB5219436.1"/>
    </source>
</evidence>
<accession>A0A6J7WNE4</accession>
<sequence length="365" mass="35450">MSQAGYTPIQLYYSTTPGLQPSAANMIVGELALNVVDKKLYARDSGSVFLLAQAGAVSLATNLAGGSTGSVPVQVAANTTSFLAPSTAGYVLQTNGPGVAPSWAPVVGFSGGTVTSVTGTGSANGLTLSGTVTGAGNITLGGAITGLSLTTQVSGTLPFANGGTNATTQQGAINTLAGATTSGYYLRGNGTNVSMSALLGTDISGTVPVEHGGTNLSAYTIGDILYASGSTVLSTLADVATGNVLLSGGVGAAPAYGKVGLTTHVSGVLPIGSGGTGNTGQQGAINALAGASTSGYYLRGNGTNVVMSAIQAGDVPSAPVLATTNFSILQVGSKLVFKYGATTIGSLDSSGNFVVIGNVTGYGTP</sequence>
<protein>
    <submittedName>
        <fullName evidence="1">Uncharacterized protein</fullName>
    </submittedName>
</protein>
<organism evidence="1">
    <name type="scientific">uncultured Caudovirales phage</name>
    <dbReference type="NCBI Taxonomy" id="2100421"/>
    <lineage>
        <taxon>Viruses</taxon>
        <taxon>Duplodnaviria</taxon>
        <taxon>Heunggongvirae</taxon>
        <taxon>Uroviricota</taxon>
        <taxon>Caudoviricetes</taxon>
        <taxon>Peduoviridae</taxon>
        <taxon>Maltschvirus</taxon>
        <taxon>Maltschvirus maltsch</taxon>
    </lineage>
</organism>
<gene>
    <name evidence="1" type="ORF">UFOVP229_72</name>
</gene>
<name>A0A6J7WNE4_9CAUD</name>
<reference evidence="1" key="1">
    <citation type="submission" date="2020-05" db="EMBL/GenBank/DDBJ databases">
        <authorList>
            <person name="Chiriac C."/>
            <person name="Salcher M."/>
            <person name="Ghai R."/>
            <person name="Kavagutti S V."/>
        </authorList>
    </citation>
    <scope>NUCLEOTIDE SEQUENCE</scope>
</reference>
<proteinExistence type="predicted"/>
<dbReference type="EMBL" id="LR798271">
    <property type="protein sequence ID" value="CAB5219436.1"/>
    <property type="molecule type" value="Genomic_DNA"/>
</dbReference>